<evidence type="ECO:0000313" key="3">
    <source>
        <dbReference type="EMBL" id="SUU91587.1"/>
    </source>
</evidence>
<dbReference type="PANTHER" id="PTHR35936">
    <property type="entry name" value="MEMBRANE-BOUND LYTIC MUREIN TRANSGLYCOSYLASE F"/>
    <property type="match status" value="1"/>
</dbReference>
<dbReference type="SUPFAM" id="SSF53850">
    <property type="entry name" value="Periplasmic binding protein-like II"/>
    <property type="match status" value="1"/>
</dbReference>
<name>A0A380WRJ8_AMIAI</name>
<keyword evidence="1" id="KW-0732">Signal</keyword>
<dbReference type="OrthoDB" id="9768183at2"/>
<feature type="domain" description="Solute-binding protein family 3/N-terminal" evidence="2">
    <location>
        <begin position="2"/>
        <end position="228"/>
    </location>
</feature>
<dbReference type="InterPro" id="IPR001638">
    <property type="entry name" value="Solute-binding_3/MltF_N"/>
</dbReference>
<gene>
    <name evidence="3" type="ORF">NCTC10684_04856</name>
</gene>
<evidence type="ECO:0000259" key="2">
    <source>
        <dbReference type="SMART" id="SM00062"/>
    </source>
</evidence>
<dbReference type="RefSeq" id="WP_115733431.1">
    <property type="nucleotide sequence ID" value="NZ_BAAAVY010000004.1"/>
</dbReference>
<evidence type="ECO:0000313" key="4">
    <source>
        <dbReference type="Proteomes" id="UP000254701"/>
    </source>
</evidence>
<dbReference type="SMART" id="SM00062">
    <property type="entry name" value="PBPb"/>
    <property type="match status" value="1"/>
</dbReference>
<dbReference type="PANTHER" id="PTHR35936:SF17">
    <property type="entry name" value="ARGININE-BINDING EXTRACELLULAR PROTEIN ARTP"/>
    <property type="match status" value="1"/>
</dbReference>
<dbReference type="Gene3D" id="3.40.190.10">
    <property type="entry name" value="Periplasmic binding protein-like II"/>
    <property type="match status" value="2"/>
</dbReference>
<organism evidence="3 4">
    <name type="scientific">Aminobacter aminovorans</name>
    <name type="common">Chelatobacter heintzii</name>
    <dbReference type="NCBI Taxonomy" id="83263"/>
    <lineage>
        <taxon>Bacteria</taxon>
        <taxon>Pseudomonadati</taxon>
        <taxon>Pseudomonadota</taxon>
        <taxon>Alphaproteobacteria</taxon>
        <taxon>Hyphomicrobiales</taxon>
        <taxon>Phyllobacteriaceae</taxon>
        <taxon>Aminobacter</taxon>
    </lineage>
</organism>
<reference evidence="3 4" key="1">
    <citation type="submission" date="2018-06" db="EMBL/GenBank/DDBJ databases">
        <authorList>
            <consortium name="Pathogen Informatics"/>
            <person name="Doyle S."/>
        </authorList>
    </citation>
    <scope>NUCLEOTIDE SEQUENCE [LARGE SCALE GENOMIC DNA]</scope>
    <source>
        <strain evidence="3 4">NCTC10684</strain>
    </source>
</reference>
<evidence type="ECO:0000256" key="1">
    <source>
        <dbReference type="ARBA" id="ARBA00022729"/>
    </source>
</evidence>
<accession>A0A380WRJ8</accession>
<dbReference type="EMBL" id="UFSM01000001">
    <property type="protein sequence ID" value="SUU91587.1"/>
    <property type="molecule type" value="Genomic_DNA"/>
</dbReference>
<protein>
    <submittedName>
        <fullName evidence="3">Ectoine/hydroxyectoine ABC transporter solute-binding protein EhuB</fullName>
    </submittedName>
</protein>
<sequence>MKFAYLIEPPFNFRSDDGEVTGCDVELARSILADVDAGGFEPVETEFAQLLPGLAAGKWRMTTGLFATAERRRVASFSRPIWALSDGLLVRKHNPKCLAGYLSIAGDNSVRLAVIRDQFQHRSAVDFGVPDHRISIFESYAQAAEAVINGAVDAYASVGRAHTGFVEQHPQAELDLVIVPREEKPPAFGSFAFAREDNQLRCAVDDALAVFLGSDKHRAMMARFGFSEGEVDLVANWTE</sequence>
<dbReference type="Pfam" id="PF00497">
    <property type="entry name" value="SBP_bac_3"/>
    <property type="match status" value="1"/>
</dbReference>
<proteinExistence type="predicted"/>
<dbReference type="Proteomes" id="UP000254701">
    <property type="component" value="Unassembled WGS sequence"/>
</dbReference>
<dbReference type="AlphaFoldDB" id="A0A380WRJ8"/>